<protein>
    <submittedName>
        <fullName evidence="1">Putative secreted protein</fullName>
    </submittedName>
</protein>
<sequence length="107" mass="12081">MSSTHCLYYVITTITNERVYDQTAYHVCSLTMKVTVRCKSPQSSNTVTITQAKTKSCKTFIAALYWRKDACSSVVFALERRNAILSRLARHGQHSGVNDRPDHQGLI</sequence>
<name>A0A0K8RKJ3_IXORI</name>
<organism evidence="1">
    <name type="scientific">Ixodes ricinus</name>
    <name type="common">Common tick</name>
    <name type="synonym">Acarus ricinus</name>
    <dbReference type="NCBI Taxonomy" id="34613"/>
    <lineage>
        <taxon>Eukaryota</taxon>
        <taxon>Metazoa</taxon>
        <taxon>Ecdysozoa</taxon>
        <taxon>Arthropoda</taxon>
        <taxon>Chelicerata</taxon>
        <taxon>Arachnida</taxon>
        <taxon>Acari</taxon>
        <taxon>Parasitiformes</taxon>
        <taxon>Ixodida</taxon>
        <taxon>Ixodoidea</taxon>
        <taxon>Ixodidae</taxon>
        <taxon>Ixodinae</taxon>
        <taxon>Ixodes</taxon>
    </lineage>
</organism>
<proteinExistence type="evidence at transcript level"/>
<evidence type="ECO:0000313" key="1">
    <source>
        <dbReference type="EMBL" id="JAA71074.1"/>
    </source>
</evidence>
<reference evidence="1" key="1">
    <citation type="submission" date="2012-12" db="EMBL/GenBank/DDBJ databases">
        <title>Identification and characterization of a phenylalanine ammonia-lyase gene family in Isatis indigotica Fort.</title>
        <authorList>
            <person name="Liu Q."/>
            <person name="Chen J."/>
            <person name="Zhou X."/>
            <person name="Di P."/>
            <person name="Xiao Y."/>
            <person name="Xuan H."/>
            <person name="Zhang L."/>
            <person name="Chen W."/>
        </authorList>
    </citation>
    <scope>NUCLEOTIDE SEQUENCE</scope>
    <source>
        <tissue evidence="1">Salivary gland</tissue>
    </source>
</reference>
<dbReference type="EMBL" id="GADI01002734">
    <property type="protein sequence ID" value="JAA71074.1"/>
    <property type="molecule type" value="mRNA"/>
</dbReference>
<accession>A0A0K8RKJ3</accession>
<dbReference type="AlphaFoldDB" id="A0A0K8RKJ3"/>